<sequence>MVNKDSILLWLVAFLFAIIFRVTQAEDLLFHTDYTGFEDYVARKLNLSYKTVNASEWAKMGTKDFSKYKAIIIGDPILDDPNGLAALERNRKNWTAAVTGNIILIGTDTSNHYNYAIPLMQDGITFAAGGNGTGLYMSLSKYFGGETVSTVKALDPFGIFLLGGGPLNKGSPNGTDSGESCWDEIHIVSKHKLMTRIGDENLSNWSCSVHEVFYEYPQANPDFFLPIAIVEGVTVRDTPTFADGTSGTPYIIGRSPQLTPISAATKTSGNSTAATPPSSPSNVTQRSSNTERVVGIAVGCGLGAIVIIALAVFLFLRKRKSVHKSKRFELGGQEIFKWNYWRRAELPVLEPPVEIAGSDQKHPVEMAAASENANDPVVELDGTELKGPEESQRPSTQIVEDMEGV</sequence>
<dbReference type="OrthoDB" id="291007at2759"/>
<evidence type="ECO:0000256" key="2">
    <source>
        <dbReference type="SAM" id="Phobius"/>
    </source>
</evidence>
<keyword evidence="2" id="KW-1133">Transmembrane helix</keyword>
<feature type="chain" id="PRO_5004548560" evidence="3">
    <location>
        <begin position="26"/>
        <end position="405"/>
    </location>
</feature>
<keyword evidence="2" id="KW-0472">Membrane</keyword>
<dbReference type="EMBL" id="AQGS01000443">
    <property type="protein sequence ID" value="EPS39833.1"/>
    <property type="molecule type" value="Genomic_DNA"/>
</dbReference>
<keyword evidence="5" id="KW-1185">Reference proteome</keyword>
<proteinExistence type="predicted"/>
<feature type="transmembrane region" description="Helical" evidence="2">
    <location>
        <begin position="293"/>
        <end position="316"/>
    </location>
</feature>
<dbReference type="STRING" id="1284197.S8BKF4"/>
<accession>S8BKF4</accession>
<evidence type="ECO:0000313" key="4">
    <source>
        <dbReference type="EMBL" id="EPS39833.1"/>
    </source>
</evidence>
<keyword evidence="2" id="KW-0812">Transmembrane</keyword>
<feature type="region of interest" description="Disordered" evidence="1">
    <location>
        <begin position="366"/>
        <end position="405"/>
    </location>
</feature>
<feature type="compositionally biased region" description="Low complexity" evidence="1">
    <location>
        <begin position="267"/>
        <end position="282"/>
    </location>
</feature>
<organism evidence="4 5">
    <name type="scientific">Dactylellina haptotyla (strain CBS 200.50)</name>
    <name type="common">Nematode-trapping fungus</name>
    <name type="synonym">Monacrosporium haptotylum</name>
    <dbReference type="NCBI Taxonomy" id="1284197"/>
    <lineage>
        <taxon>Eukaryota</taxon>
        <taxon>Fungi</taxon>
        <taxon>Dikarya</taxon>
        <taxon>Ascomycota</taxon>
        <taxon>Pezizomycotina</taxon>
        <taxon>Orbiliomycetes</taxon>
        <taxon>Orbiliales</taxon>
        <taxon>Orbiliaceae</taxon>
        <taxon>Dactylellina</taxon>
    </lineage>
</organism>
<feature type="signal peptide" evidence="3">
    <location>
        <begin position="1"/>
        <end position="25"/>
    </location>
</feature>
<reference evidence="4 5" key="1">
    <citation type="journal article" date="2013" name="PLoS Genet.">
        <title>Genomic mechanisms accounting for the adaptation to parasitism in nematode-trapping fungi.</title>
        <authorList>
            <person name="Meerupati T."/>
            <person name="Andersson K.M."/>
            <person name="Friman E."/>
            <person name="Kumar D."/>
            <person name="Tunlid A."/>
            <person name="Ahren D."/>
        </authorList>
    </citation>
    <scope>NUCLEOTIDE SEQUENCE [LARGE SCALE GENOMIC DNA]</scope>
    <source>
        <strain evidence="4 5">CBS 200.50</strain>
    </source>
</reference>
<dbReference type="eggNOG" id="ENOG502SYX9">
    <property type="taxonomic scope" value="Eukaryota"/>
</dbReference>
<dbReference type="AlphaFoldDB" id="S8BKF4"/>
<reference evidence="5" key="2">
    <citation type="submission" date="2013-04" db="EMBL/GenBank/DDBJ databases">
        <title>Genomic mechanisms accounting for the adaptation to parasitism in nematode-trapping fungi.</title>
        <authorList>
            <person name="Ahren D.G."/>
        </authorList>
    </citation>
    <scope>NUCLEOTIDE SEQUENCE [LARGE SCALE GENOMIC DNA]</scope>
    <source>
        <strain evidence="5">CBS 200.50</strain>
    </source>
</reference>
<feature type="region of interest" description="Disordered" evidence="1">
    <location>
        <begin position="262"/>
        <end position="288"/>
    </location>
</feature>
<evidence type="ECO:0000256" key="3">
    <source>
        <dbReference type="SAM" id="SignalP"/>
    </source>
</evidence>
<name>S8BKF4_DACHA</name>
<protein>
    <submittedName>
        <fullName evidence="4">Uncharacterized protein</fullName>
    </submittedName>
</protein>
<comment type="caution">
    <text evidence="4">The sequence shown here is derived from an EMBL/GenBank/DDBJ whole genome shotgun (WGS) entry which is preliminary data.</text>
</comment>
<feature type="compositionally biased region" description="Basic and acidic residues" evidence="1">
    <location>
        <begin position="383"/>
        <end position="392"/>
    </location>
</feature>
<keyword evidence="3" id="KW-0732">Signal</keyword>
<dbReference type="CDD" id="cd12087">
    <property type="entry name" value="TM_EGFR-like"/>
    <property type="match status" value="1"/>
</dbReference>
<dbReference type="HOGENOM" id="CLU_679748_0_0_1"/>
<dbReference type="Proteomes" id="UP000015100">
    <property type="component" value="Unassembled WGS sequence"/>
</dbReference>
<evidence type="ECO:0000256" key="1">
    <source>
        <dbReference type="SAM" id="MobiDB-lite"/>
    </source>
</evidence>
<gene>
    <name evidence="4" type="ORF">H072_6258</name>
</gene>
<evidence type="ECO:0000313" key="5">
    <source>
        <dbReference type="Proteomes" id="UP000015100"/>
    </source>
</evidence>